<dbReference type="Gene3D" id="2.30.110.10">
    <property type="entry name" value="Electron Transport, Fmn-binding Protein, Chain A"/>
    <property type="match status" value="1"/>
</dbReference>
<keyword evidence="2" id="KW-0285">Flavoprotein</keyword>
<dbReference type="InterPro" id="IPR012349">
    <property type="entry name" value="Split_barrel_FMN-bd"/>
</dbReference>
<gene>
    <name evidence="6" type="ORF">AArcSl_0385</name>
</gene>
<dbReference type="Proteomes" id="UP000263012">
    <property type="component" value="Chromosome"/>
</dbReference>
<sequence length="219" mass="24491">MSQPTPTDRFDEISGIDSKALLKPKPIALVVTQSETEGPNLMTAAWWMVAGYNPFRYLLGVSQKTYTYDLIEENPEFVLSVPSTELIDAMILSGMVSGRELDKIDHLDLETIPGAEIDVPILADAVGNIECRVLDSFEFENTTYYFGGVEKAWVTEGGMDGRLLSLEEDVLAYMGSDWADEDDDTKHRFYADLSPENLESFPGDDVLEGLPEELQEKHR</sequence>
<proteinExistence type="inferred from homology"/>
<dbReference type="EMBL" id="CP025066">
    <property type="protein sequence ID" value="AUX08038.1"/>
    <property type="molecule type" value="Genomic_DNA"/>
</dbReference>
<evidence type="ECO:0000313" key="6">
    <source>
        <dbReference type="EMBL" id="AUX08038.1"/>
    </source>
</evidence>
<dbReference type="PANTHER" id="PTHR43567:SF1">
    <property type="entry name" value="FLAVOREDOXIN"/>
    <property type="match status" value="1"/>
</dbReference>
<dbReference type="GO" id="GO:0010181">
    <property type="term" value="F:FMN binding"/>
    <property type="evidence" value="ECO:0007669"/>
    <property type="project" value="InterPro"/>
</dbReference>
<feature type="domain" description="Flavin reductase like" evidence="5">
    <location>
        <begin position="21"/>
        <end position="162"/>
    </location>
</feature>
<feature type="region of interest" description="Disordered" evidence="4">
    <location>
        <begin position="199"/>
        <end position="219"/>
    </location>
</feature>
<dbReference type="AlphaFoldDB" id="A0A343TG16"/>
<reference evidence="7" key="1">
    <citation type="submission" date="2017-11" db="EMBL/GenBank/DDBJ databases">
        <title>Phenotypic and genomic properties of facultatively anaerobic sulfur-reducing natronoarchaea from hypersaline soda lakes.</title>
        <authorList>
            <person name="Sorokin D.Y."/>
            <person name="Kublanov I.V."/>
            <person name="Roman P."/>
            <person name="Sinninghe Damste J.S."/>
            <person name="Golyshin P.N."/>
            <person name="Rojo D."/>
            <person name="Ciordia S."/>
            <person name="Mena M.D.C."/>
            <person name="Ferrer M."/>
            <person name="Messina E."/>
            <person name="Smedile F."/>
            <person name="La Spada G."/>
            <person name="La Cono V."/>
            <person name="Yakimov M.M."/>
        </authorList>
    </citation>
    <scope>NUCLEOTIDE SEQUENCE [LARGE SCALE GENOMIC DNA]</scope>
    <source>
        <strain evidence="7">AArc-Sl</strain>
    </source>
</reference>
<dbReference type="InterPro" id="IPR052174">
    <property type="entry name" value="Flavoredoxin"/>
</dbReference>
<accession>A0A343TG16</accession>
<comment type="cofactor">
    <cofactor evidence="1">
        <name>FMN</name>
        <dbReference type="ChEBI" id="CHEBI:58210"/>
    </cofactor>
</comment>
<evidence type="ECO:0000256" key="1">
    <source>
        <dbReference type="ARBA" id="ARBA00001917"/>
    </source>
</evidence>
<evidence type="ECO:0000259" key="5">
    <source>
        <dbReference type="SMART" id="SM00903"/>
    </source>
</evidence>
<dbReference type="OrthoDB" id="8522at2157"/>
<dbReference type="PANTHER" id="PTHR43567">
    <property type="entry name" value="FLAVOREDOXIN-RELATED-RELATED"/>
    <property type="match status" value="1"/>
</dbReference>
<evidence type="ECO:0000256" key="3">
    <source>
        <dbReference type="ARBA" id="ARBA00038054"/>
    </source>
</evidence>
<evidence type="ECO:0000313" key="7">
    <source>
        <dbReference type="Proteomes" id="UP000263012"/>
    </source>
</evidence>
<name>A0A343TG16_9EURY</name>
<dbReference type="SMART" id="SM00903">
    <property type="entry name" value="Flavin_Reduct"/>
    <property type="match status" value="1"/>
</dbReference>
<dbReference type="SUPFAM" id="SSF50475">
    <property type="entry name" value="FMN-binding split barrel"/>
    <property type="match status" value="1"/>
</dbReference>
<organism evidence="6 7">
    <name type="scientific">Halalkaliarchaeum desulfuricum</name>
    <dbReference type="NCBI Taxonomy" id="2055893"/>
    <lineage>
        <taxon>Archaea</taxon>
        <taxon>Methanobacteriati</taxon>
        <taxon>Methanobacteriota</taxon>
        <taxon>Stenosarchaea group</taxon>
        <taxon>Halobacteria</taxon>
        <taxon>Halobacteriales</taxon>
        <taxon>Haloferacaceae</taxon>
        <taxon>Halalkaliarchaeum</taxon>
    </lineage>
</organism>
<dbReference type="GeneID" id="37876720"/>
<protein>
    <submittedName>
        <fullName evidence="6">Flavin reductase domain protein FMN-binding</fullName>
    </submittedName>
</protein>
<dbReference type="RefSeq" id="WP_119814221.1">
    <property type="nucleotide sequence ID" value="NZ_CP025066.1"/>
</dbReference>
<evidence type="ECO:0000256" key="2">
    <source>
        <dbReference type="ARBA" id="ARBA00022630"/>
    </source>
</evidence>
<dbReference type="KEGG" id="hdf:AArcSl_0385"/>
<dbReference type="Pfam" id="PF01613">
    <property type="entry name" value="Flavin_Reduct"/>
    <property type="match status" value="1"/>
</dbReference>
<keyword evidence="7" id="KW-1185">Reference proteome</keyword>
<evidence type="ECO:0000256" key="4">
    <source>
        <dbReference type="SAM" id="MobiDB-lite"/>
    </source>
</evidence>
<comment type="similarity">
    <text evidence="3">Belongs to the flavoredoxin family.</text>
</comment>
<dbReference type="InterPro" id="IPR002563">
    <property type="entry name" value="Flavin_Rdtase-like_dom"/>
</dbReference>